<protein>
    <recommendedName>
        <fullName evidence="7">Tetratricopeptide repeat protein</fullName>
    </recommendedName>
</protein>
<organism evidence="5 6">
    <name type="scientific">Micromonas commoda (strain RCC299 / NOUM17 / CCMP2709)</name>
    <name type="common">Picoplanktonic green alga</name>
    <dbReference type="NCBI Taxonomy" id="296587"/>
    <lineage>
        <taxon>Eukaryota</taxon>
        <taxon>Viridiplantae</taxon>
        <taxon>Chlorophyta</taxon>
        <taxon>Mamiellophyceae</taxon>
        <taxon>Mamiellales</taxon>
        <taxon>Mamiellaceae</taxon>
        <taxon>Micromonas</taxon>
    </lineage>
</organism>
<evidence type="ECO:0008006" key="7">
    <source>
        <dbReference type="Google" id="ProtNLM"/>
    </source>
</evidence>
<evidence type="ECO:0000256" key="3">
    <source>
        <dbReference type="PROSITE-ProRule" id="PRU00339"/>
    </source>
</evidence>
<feature type="region of interest" description="Disordered" evidence="4">
    <location>
        <begin position="500"/>
        <end position="575"/>
    </location>
</feature>
<dbReference type="KEGG" id="mis:MICPUN_99456"/>
<dbReference type="STRING" id="296587.C1E1N6"/>
<dbReference type="Proteomes" id="UP000002009">
    <property type="component" value="Chromosome 3"/>
</dbReference>
<dbReference type="PANTHER" id="PTHR45641:SF19">
    <property type="entry name" value="NEPHROCYSTIN-3"/>
    <property type="match status" value="1"/>
</dbReference>
<feature type="repeat" description="TPR" evidence="3">
    <location>
        <begin position="63"/>
        <end position="96"/>
    </location>
</feature>
<gene>
    <name evidence="5" type="ORF">MICPUN_99456</name>
</gene>
<keyword evidence="1" id="KW-0677">Repeat</keyword>
<dbReference type="AlphaFoldDB" id="C1E1N6"/>
<dbReference type="GeneID" id="8241707"/>
<dbReference type="Pfam" id="PF13424">
    <property type="entry name" value="TPR_12"/>
    <property type="match status" value="1"/>
</dbReference>
<keyword evidence="2 3" id="KW-0802">TPR repeat</keyword>
<feature type="compositionally biased region" description="Basic and acidic residues" evidence="4">
    <location>
        <begin position="507"/>
        <end position="525"/>
    </location>
</feature>
<dbReference type="OrthoDB" id="626167at2759"/>
<dbReference type="InParanoid" id="C1E1N6"/>
<name>C1E1N6_MICCC</name>
<dbReference type="SUPFAM" id="SSF48452">
    <property type="entry name" value="TPR-like"/>
    <property type="match status" value="1"/>
</dbReference>
<dbReference type="PANTHER" id="PTHR45641">
    <property type="entry name" value="TETRATRICOPEPTIDE REPEAT PROTEIN (AFU_ORTHOLOGUE AFUA_6G03870)"/>
    <property type="match status" value="1"/>
</dbReference>
<dbReference type="SMART" id="SM00028">
    <property type="entry name" value="TPR"/>
    <property type="match status" value="4"/>
</dbReference>
<dbReference type="Gene3D" id="1.25.40.10">
    <property type="entry name" value="Tetratricopeptide repeat domain"/>
    <property type="match status" value="2"/>
</dbReference>
<dbReference type="Pfam" id="PF13374">
    <property type="entry name" value="TPR_10"/>
    <property type="match status" value="1"/>
</dbReference>
<dbReference type="RefSeq" id="XP_002500940.1">
    <property type="nucleotide sequence ID" value="XM_002500894.1"/>
</dbReference>
<dbReference type="InterPro" id="IPR011990">
    <property type="entry name" value="TPR-like_helical_dom_sf"/>
</dbReference>
<dbReference type="EMBL" id="CP001324">
    <property type="protein sequence ID" value="ACO62198.1"/>
    <property type="molecule type" value="Genomic_DNA"/>
</dbReference>
<dbReference type="OMA" id="TMSANTH"/>
<sequence length="575" mass="60937">MTTDGDPRGLPNSHVEGISEGQILSMEGDELAAHDNLEEALDRYDRALLADRKQHGDTHPDVAARYCSIGGLYKATGDNEMAREYFAKALEVEESTGTDGRRTARASYMSNLAAVSRAAGDVDLARDQYCTALDHLRGMIPDSNEAVETALSREEASLFRVSGDTSTSGYGIGGEGVAAPSPKLLGEGGVLNVAASILNNLGLLLKSIGRLHAARRCYVRAISLGAVALGAHSPAIALRVRNLGAVLLQLGYVDLAVERLTRAHGACVLGHGADHPETIMCAEWLQAATETADLDAHAHAHARGVGSDPDETLPEAAEWFCERLRCGVLEPTPEPSLPGEERAIEAIDPAPIGLEDAMVPAVEHATRDAEAAGVGHSHAGTGKTFGVGTPGLDASESQTRFNPVEPPPGEDMLSPYAAPVTSRELKRVGNAETSPVWRAVALEHEAIVSGKSSMPRGQDYISAYLRQAPGYANLITPFQEMPSDLLMPYASFRGYGAPLKSGAARQGKGEPRRHQLPKRTLDERGVASSAGTAPRPRAIEVREEEEETTPVAQVGLGGRAGESRSGGRNMYAYPD</sequence>
<evidence type="ECO:0000256" key="2">
    <source>
        <dbReference type="ARBA" id="ARBA00022803"/>
    </source>
</evidence>
<evidence type="ECO:0000313" key="6">
    <source>
        <dbReference type="Proteomes" id="UP000002009"/>
    </source>
</evidence>
<dbReference type="PROSITE" id="PS50005">
    <property type="entry name" value="TPR"/>
    <property type="match status" value="1"/>
</dbReference>
<evidence type="ECO:0000256" key="4">
    <source>
        <dbReference type="SAM" id="MobiDB-lite"/>
    </source>
</evidence>
<evidence type="ECO:0000256" key="1">
    <source>
        <dbReference type="ARBA" id="ARBA00022737"/>
    </source>
</evidence>
<dbReference type="InterPro" id="IPR019734">
    <property type="entry name" value="TPR_rpt"/>
</dbReference>
<accession>C1E1N6</accession>
<keyword evidence="6" id="KW-1185">Reference proteome</keyword>
<proteinExistence type="predicted"/>
<evidence type="ECO:0000313" key="5">
    <source>
        <dbReference type="EMBL" id="ACO62198.1"/>
    </source>
</evidence>
<reference evidence="5 6" key="1">
    <citation type="journal article" date="2009" name="Science">
        <title>Green evolution and dynamic adaptations revealed by genomes of the marine picoeukaryotes Micromonas.</title>
        <authorList>
            <person name="Worden A.Z."/>
            <person name="Lee J.H."/>
            <person name="Mock T."/>
            <person name="Rouze P."/>
            <person name="Simmons M.P."/>
            <person name="Aerts A.L."/>
            <person name="Allen A.E."/>
            <person name="Cuvelier M.L."/>
            <person name="Derelle E."/>
            <person name="Everett M.V."/>
            <person name="Foulon E."/>
            <person name="Grimwood J."/>
            <person name="Gundlach H."/>
            <person name="Henrissat B."/>
            <person name="Napoli C."/>
            <person name="McDonald S.M."/>
            <person name="Parker M.S."/>
            <person name="Rombauts S."/>
            <person name="Salamov A."/>
            <person name="Von Dassow P."/>
            <person name="Badger J.H."/>
            <person name="Coutinho P.M."/>
            <person name="Demir E."/>
            <person name="Dubchak I."/>
            <person name="Gentemann C."/>
            <person name="Eikrem W."/>
            <person name="Gready J.E."/>
            <person name="John U."/>
            <person name="Lanier W."/>
            <person name="Lindquist E.A."/>
            <person name="Lucas S."/>
            <person name="Mayer K.F."/>
            <person name="Moreau H."/>
            <person name="Not F."/>
            <person name="Otillar R."/>
            <person name="Panaud O."/>
            <person name="Pangilinan J."/>
            <person name="Paulsen I."/>
            <person name="Piegu B."/>
            <person name="Poliakov A."/>
            <person name="Robbens S."/>
            <person name="Schmutz J."/>
            <person name="Toulza E."/>
            <person name="Wyss T."/>
            <person name="Zelensky A."/>
            <person name="Zhou K."/>
            <person name="Armbrust E.V."/>
            <person name="Bhattacharya D."/>
            <person name="Goodenough U.W."/>
            <person name="Van de Peer Y."/>
            <person name="Grigoriev I.V."/>
        </authorList>
    </citation>
    <scope>NUCLEOTIDE SEQUENCE [LARGE SCALE GENOMIC DNA]</scope>
    <source>
        <strain evidence="6">RCC299 / NOUM17</strain>
    </source>
</reference>